<evidence type="ECO:0000313" key="3">
    <source>
        <dbReference type="Proteomes" id="UP001152024"/>
    </source>
</evidence>
<organism evidence="2 3">
    <name type="scientific">Fusarium equiseti</name>
    <name type="common">Fusarium scirpi</name>
    <dbReference type="NCBI Taxonomy" id="61235"/>
    <lineage>
        <taxon>Eukaryota</taxon>
        <taxon>Fungi</taxon>
        <taxon>Dikarya</taxon>
        <taxon>Ascomycota</taxon>
        <taxon>Pezizomycotina</taxon>
        <taxon>Sordariomycetes</taxon>
        <taxon>Hypocreomycetidae</taxon>
        <taxon>Hypocreales</taxon>
        <taxon>Nectriaceae</taxon>
        <taxon>Fusarium</taxon>
        <taxon>Fusarium incarnatum-equiseti species complex</taxon>
    </lineage>
</organism>
<evidence type="ECO:0000313" key="2">
    <source>
        <dbReference type="EMBL" id="KAJ4137185.1"/>
    </source>
</evidence>
<dbReference type="EMBL" id="JAOQBH010000004">
    <property type="protein sequence ID" value="KAJ4137185.1"/>
    <property type="molecule type" value="Genomic_DNA"/>
</dbReference>
<name>A0ABQ8RK98_FUSEQ</name>
<evidence type="ECO:0000256" key="1">
    <source>
        <dbReference type="SAM" id="SignalP"/>
    </source>
</evidence>
<sequence length="203" mass="21071">MSRFSFLAGSVLFAISHVNAGPCRPSPSVSSSSLETATTSIEVVESTATLASTLSTETTASEILSIIVSTTGAFTASGDFITTATTTEAATTTAETTTALATTSAAPVLQPHRDCGSLNTPYTTPNGVAYNIRCNTDFEPATFSLAGVFEDVTNFEECLLRCATSSGCNGVQWDSFNSYCVSMRSFGGTFHTTGNDIAFRVGG</sequence>
<keyword evidence="3" id="KW-1185">Reference proteome</keyword>
<feature type="chain" id="PRO_5046930427" description="Apple domain-containing protein" evidence="1">
    <location>
        <begin position="21"/>
        <end position="203"/>
    </location>
</feature>
<dbReference type="Proteomes" id="UP001152024">
    <property type="component" value="Unassembled WGS sequence"/>
</dbReference>
<proteinExistence type="predicted"/>
<reference evidence="2" key="1">
    <citation type="submission" date="2022-09" db="EMBL/GenBank/DDBJ databases">
        <title>Fusarium specimens isolated from Avocado Roots.</title>
        <authorList>
            <person name="Stajich J."/>
            <person name="Roper C."/>
            <person name="Heimlech-Rivalta G."/>
        </authorList>
    </citation>
    <scope>NUCLEOTIDE SEQUENCE</scope>
    <source>
        <strain evidence="2">CF00095</strain>
    </source>
</reference>
<accession>A0ABQ8RK98</accession>
<keyword evidence="1" id="KW-0732">Signal</keyword>
<protein>
    <recommendedName>
        <fullName evidence="4">Apple domain-containing protein</fullName>
    </recommendedName>
</protein>
<evidence type="ECO:0008006" key="4">
    <source>
        <dbReference type="Google" id="ProtNLM"/>
    </source>
</evidence>
<comment type="caution">
    <text evidence="2">The sequence shown here is derived from an EMBL/GenBank/DDBJ whole genome shotgun (WGS) entry which is preliminary data.</text>
</comment>
<gene>
    <name evidence="2" type="ORF">NW768_002766</name>
</gene>
<feature type="signal peptide" evidence="1">
    <location>
        <begin position="1"/>
        <end position="20"/>
    </location>
</feature>